<dbReference type="SUPFAM" id="SSF52425">
    <property type="entry name" value="Cryptochrome/photolyase, N-terminal domain"/>
    <property type="match status" value="1"/>
</dbReference>
<keyword evidence="5 6" id="KW-0157">Chromophore</keyword>
<feature type="domain" description="Photolyase/cryptochrome alpha/beta" evidence="8">
    <location>
        <begin position="3"/>
        <end position="130"/>
    </location>
</feature>
<dbReference type="Gene3D" id="1.25.40.80">
    <property type="match status" value="1"/>
</dbReference>
<protein>
    <recommendedName>
        <fullName evidence="2 6">Cryptochrome DASH</fullName>
    </recommendedName>
</protein>
<comment type="similarity">
    <text evidence="1 6">Belongs to the DNA photolyase class-1 family.</text>
</comment>
<dbReference type="PANTHER" id="PTHR11455">
    <property type="entry name" value="CRYPTOCHROME"/>
    <property type="match status" value="1"/>
</dbReference>
<keyword evidence="3 6" id="KW-0285">Flavoprotein</keyword>
<evidence type="ECO:0000256" key="7">
    <source>
        <dbReference type="SAM" id="MobiDB-lite"/>
    </source>
</evidence>
<dbReference type="PANTHER" id="PTHR11455:SF22">
    <property type="entry name" value="CRYPTOCHROME DASH"/>
    <property type="match status" value="1"/>
</dbReference>
<dbReference type="SUPFAM" id="SSF48173">
    <property type="entry name" value="Cryptochrome/photolyase FAD-binding domain"/>
    <property type="match status" value="1"/>
</dbReference>
<evidence type="ECO:0000256" key="3">
    <source>
        <dbReference type="ARBA" id="ARBA00022630"/>
    </source>
</evidence>
<evidence type="ECO:0000256" key="6">
    <source>
        <dbReference type="RuleBase" id="RU367151"/>
    </source>
</evidence>
<dbReference type="InterPro" id="IPR036155">
    <property type="entry name" value="Crypto/Photolyase_N_sf"/>
</dbReference>
<keyword evidence="10" id="KW-1185">Reference proteome</keyword>
<evidence type="ECO:0000313" key="10">
    <source>
        <dbReference type="Proteomes" id="UP001168552"/>
    </source>
</evidence>
<dbReference type="PROSITE" id="PS51645">
    <property type="entry name" value="PHR_CRY_ALPHA_BETA"/>
    <property type="match status" value="1"/>
</dbReference>
<dbReference type="InterPro" id="IPR014133">
    <property type="entry name" value="Cry_DASH"/>
</dbReference>
<dbReference type="InterPro" id="IPR014729">
    <property type="entry name" value="Rossmann-like_a/b/a_fold"/>
</dbReference>
<dbReference type="InterPro" id="IPR006050">
    <property type="entry name" value="DNA_photolyase_N"/>
</dbReference>
<name>A0ABT8F514_9BACT</name>
<comment type="cofactor">
    <cofactor evidence="6">
        <name>FAD</name>
        <dbReference type="ChEBI" id="CHEBI:57692"/>
    </cofactor>
    <text evidence="6">Binds 1 FAD per subunit.</text>
</comment>
<dbReference type="InterPro" id="IPR002081">
    <property type="entry name" value="Cryptochrome/DNA_photolyase_1"/>
</dbReference>
<dbReference type="Gene3D" id="1.10.579.10">
    <property type="entry name" value="DNA Cyclobutane Dipyrimidine Photolyase, subunit A, domain 3"/>
    <property type="match status" value="1"/>
</dbReference>
<dbReference type="RefSeq" id="WP_320004018.1">
    <property type="nucleotide sequence ID" value="NZ_JAUHJS010000004.1"/>
</dbReference>
<reference evidence="9" key="1">
    <citation type="submission" date="2023-06" db="EMBL/GenBank/DDBJ databases">
        <title>Cytophagales bacterium Strain LB-30, isolated from soil.</title>
        <authorList>
            <person name="Liu B."/>
        </authorList>
    </citation>
    <scope>NUCLEOTIDE SEQUENCE</scope>
    <source>
        <strain evidence="9">LB-30</strain>
    </source>
</reference>
<dbReference type="NCBIfam" id="TIGR02765">
    <property type="entry name" value="crypto_DASH"/>
    <property type="match status" value="1"/>
</dbReference>
<dbReference type="Pfam" id="PF03441">
    <property type="entry name" value="FAD_binding_7"/>
    <property type="match status" value="1"/>
</dbReference>
<evidence type="ECO:0000313" key="9">
    <source>
        <dbReference type="EMBL" id="MDN4165485.1"/>
    </source>
</evidence>
<evidence type="ECO:0000256" key="5">
    <source>
        <dbReference type="ARBA" id="ARBA00022991"/>
    </source>
</evidence>
<evidence type="ECO:0000256" key="2">
    <source>
        <dbReference type="ARBA" id="ARBA00017881"/>
    </source>
</evidence>
<dbReference type="EMBL" id="JAUHJS010000004">
    <property type="protein sequence ID" value="MDN4165485.1"/>
    <property type="molecule type" value="Genomic_DNA"/>
</dbReference>
<comment type="cofactor">
    <cofactor evidence="6">
        <name>(6R)-5,10-methylene-5,6,7,8-tetrahydrofolate</name>
        <dbReference type="ChEBI" id="CHEBI:15636"/>
    </cofactor>
    <text evidence="6">Binds 1 5,10-methenyltetrahydrofolate (MTHF) per subunit.</text>
</comment>
<evidence type="ECO:0000256" key="1">
    <source>
        <dbReference type="ARBA" id="ARBA00005862"/>
    </source>
</evidence>
<comment type="caution">
    <text evidence="9">The sequence shown here is derived from an EMBL/GenBank/DDBJ whole genome shotgun (WGS) entry which is preliminary data.</text>
</comment>
<dbReference type="Pfam" id="PF00875">
    <property type="entry name" value="DNA_photolyase"/>
    <property type="match status" value="1"/>
</dbReference>
<evidence type="ECO:0000259" key="8">
    <source>
        <dbReference type="PROSITE" id="PS51645"/>
    </source>
</evidence>
<evidence type="ECO:0000256" key="4">
    <source>
        <dbReference type="ARBA" id="ARBA00022827"/>
    </source>
</evidence>
<feature type="region of interest" description="Disordered" evidence="7">
    <location>
        <begin position="404"/>
        <end position="425"/>
    </location>
</feature>
<proteinExistence type="inferred from homology"/>
<gene>
    <name evidence="9" type="ORF">QWY31_08235</name>
</gene>
<dbReference type="PRINTS" id="PR00147">
    <property type="entry name" value="DNAPHOTLYASE"/>
</dbReference>
<dbReference type="Gene3D" id="3.40.50.620">
    <property type="entry name" value="HUPs"/>
    <property type="match status" value="1"/>
</dbReference>
<organism evidence="9 10">
    <name type="scientific">Shiella aurantiaca</name>
    <dbReference type="NCBI Taxonomy" id="3058365"/>
    <lineage>
        <taxon>Bacteria</taxon>
        <taxon>Pseudomonadati</taxon>
        <taxon>Bacteroidota</taxon>
        <taxon>Cytophagia</taxon>
        <taxon>Cytophagales</taxon>
        <taxon>Shiellaceae</taxon>
        <taxon>Shiella</taxon>
    </lineage>
</organism>
<accession>A0ABT8F514</accession>
<dbReference type="InterPro" id="IPR005101">
    <property type="entry name" value="Cryptochr/Photolyase_FAD-bd"/>
</dbReference>
<sequence length="425" mass="49317">MKKKAIFWFRNDLRLGDNLALQKAIQKAEQILFVYAIPPDAVSNFSFYKWKFLEESVLDLSEQLKEKGATLYFLHDWDLSRWIALCQAEEIEAVYASAGVGYYEQQEEQKLMEALQTKGISCHFYFQHTLIAPEDLGFSIEQLPNVFTDFRKKVEANCRVVAPISAPQQIRGLSTTLPTQWPAATTFGIQDFPIDSRTAFPFSGGERAAHQRLQFYLWESNLIADYKNTRNGLIGADYSSKLSPWLAWGCISARSVYAAVKRFESERIQNESTYWLVFELLWRDYFQWVMCKYGKRLFSLYGIKGKATREWSRSEALLADWVHGRTPEPLVNANMLELKHTGFMSNRGRQWVASYLIHDLGIDWRLGASYFEKMLIDYDVASNWGNWAYLAGVGNDPRPNRYFSPASQGERYDPEGNHQRLWLKR</sequence>
<comment type="function">
    <text evidence="6">May have a photoreceptor function.</text>
</comment>
<dbReference type="Proteomes" id="UP001168552">
    <property type="component" value="Unassembled WGS sequence"/>
</dbReference>
<dbReference type="InterPro" id="IPR036134">
    <property type="entry name" value="Crypto/Photolyase_FAD-like_sf"/>
</dbReference>
<keyword evidence="4 6" id="KW-0274">FAD</keyword>